<protein>
    <submittedName>
        <fullName evidence="3">Similar to Signaling protein ykoW acc. no. O34311</fullName>
    </submittedName>
</protein>
<evidence type="ECO:0000256" key="1">
    <source>
        <dbReference type="SAM" id="Phobius"/>
    </source>
</evidence>
<keyword evidence="4" id="KW-1185">Reference proteome</keyword>
<gene>
    <name evidence="3" type="ORF">PCON_03827</name>
</gene>
<reference evidence="3 4" key="1">
    <citation type="journal article" date="2013" name="PLoS Genet.">
        <title>The genome and development-dependent transcriptomes of Pyronema confluens: a window into fungal evolution.</title>
        <authorList>
            <person name="Traeger S."/>
            <person name="Altegoer F."/>
            <person name="Freitag M."/>
            <person name="Gabaldon T."/>
            <person name="Kempken F."/>
            <person name="Kumar A."/>
            <person name="Marcet-Houben M."/>
            <person name="Poggeler S."/>
            <person name="Stajich J.E."/>
            <person name="Nowrousian M."/>
        </authorList>
    </citation>
    <scope>NUCLEOTIDE SEQUENCE [LARGE SCALE GENOMIC DNA]</scope>
    <source>
        <strain evidence="4">CBS 100304</strain>
        <tissue evidence="3">Vegetative mycelium</tissue>
    </source>
</reference>
<evidence type="ECO:0000259" key="2">
    <source>
        <dbReference type="PROSITE" id="PS50924"/>
    </source>
</evidence>
<dbReference type="eggNOG" id="ENOG502QTP5">
    <property type="taxonomic scope" value="Eukaryota"/>
</dbReference>
<feature type="transmembrane region" description="Helical" evidence="1">
    <location>
        <begin position="163"/>
        <end position="184"/>
    </location>
</feature>
<dbReference type="STRING" id="1076935.U4L462"/>
<dbReference type="InterPro" id="IPR005330">
    <property type="entry name" value="MHYT_dom"/>
</dbReference>
<dbReference type="Proteomes" id="UP000018144">
    <property type="component" value="Unassembled WGS sequence"/>
</dbReference>
<dbReference type="EMBL" id="HF935218">
    <property type="protein sequence ID" value="CCX04845.1"/>
    <property type="molecule type" value="Genomic_DNA"/>
</dbReference>
<evidence type="ECO:0000313" key="4">
    <source>
        <dbReference type="Proteomes" id="UP000018144"/>
    </source>
</evidence>
<dbReference type="OrthoDB" id="264015at2759"/>
<feature type="transmembrane region" description="Helical" evidence="1">
    <location>
        <begin position="55"/>
        <end position="76"/>
    </location>
</feature>
<dbReference type="Pfam" id="PF03707">
    <property type="entry name" value="MHYT"/>
    <property type="match status" value="2"/>
</dbReference>
<proteinExistence type="predicted"/>
<keyword evidence="1" id="KW-0812">Transmembrane</keyword>
<evidence type="ECO:0000313" key="3">
    <source>
        <dbReference type="EMBL" id="CCX04845.1"/>
    </source>
</evidence>
<keyword evidence="1" id="KW-0472">Membrane</keyword>
<feature type="transmembrane region" description="Helical" evidence="1">
    <location>
        <begin position="236"/>
        <end position="259"/>
    </location>
</feature>
<feature type="transmembrane region" description="Helical" evidence="1">
    <location>
        <begin position="96"/>
        <end position="117"/>
    </location>
</feature>
<dbReference type="OMA" id="VFQWIFR"/>
<sequence length="793" mass="88346">MTIEQVNRIMSAAQVAPRHYDAGYIALSYFVSLIGSLSTLQLLQLRTSGRGLYNWYLLFGSSVTMGGIAIWSMHFIGNRATVLYDGEPELQLAYNSTFTVVSFFVPVLVLLGAYSLAGVGSDEVRKLRVIVGGTFAGSSICGMHYLGDAGISNYVMKYSTTRVVASVIIAISATNVALTLFFLMHKNFTNLWWKRLILAFILAGAVSGMHWTASSGTTYMIKRKQAISDNTLSRQWVVVIVIVLSVFCCTILLAFAAAAGRERRQQYRRAQNIVLASAIFEDGKLMVLSDGTLPTKTITDTFSERSFEESFGKRHHVFHWIYRTSRNWRAVVDLIPGMRRHIRSAIHFPRHHHVHRGETTQFEEYSILFQEMFCVAAKELADVVHQPMESVGVLYEDIIITASASTKFDSERQYEPRPGRGKVLFLVKRVDKAEATRLGTFGFRFTSPVNVYDILSRTMMVSKHGISTAITNMANYNPEREALSPPGVYLGCFAVQADINGGFDVLVQQGATSKLPNRPLGIPTLTSAHFRFLQQYNGKTTTEIIAALKENSTEAAQTAGLTEEFAAQFQTALLTLRNEVKDTTRNDMKDTYFDQAVLDSKPHFLPTASLGETSSATSVATTAQIIVFKTIIPIHTAVSSHQLTLLTPFNFFSTQQRAYPGCPEHEVHARRVHREFSGRIAPLTPKRAVTRRERYAQYWRPKIGFRRGGFGDIDTISRNLASISQSNLVTDDPFASAGIMICQEVTVDVAEPKNATEMKDLGPKVDIAKIDETVDGLTWCEVLLKSVFQDMNK</sequence>
<dbReference type="PROSITE" id="PS50924">
    <property type="entry name" value="MHYT"/>
    <property type="match status" value="1"/>
</dbReference>
<feature type="domain" description="MHYT" evidence="2">
    <location>
        <begin position="20"/>
        <end position="220"/>
    </location>
</feature>
<organism evidence="3 4">
    <name type="scientific">Pyronema omphalodes (strain CBS 100304)</name>
    <name type="common">Pyronema confluens</name>
    <dbReference type="NCBI Taxonomy" id="1076935"/>
    <lineage>
        <taxon>Eukaryota</taxon>
        <taxon>Fungi</taxon>
        <taxon>Dikarya</taxon>
        <taxon>Ascomycota</taxon>
        <taxon>Pezizomycotina</taxon>
        <taxon>Pezizomycetes</taxon>
        <taxon>Pezizales</taxon>
        <taxon>Pyronemataceae</taxon>
        <taxon>Pyronema</taxon>
    </lineage>
</organism>
<feature type="transmembrane region" description="Helical" evidence="1">
    <location>
        <begin position="196"/>
        <end position="216"/>
    </location>
</feature>
<name>U4L462_PYROM</name>
<dbReference type="PANTHER" id="PTHR35152:SF1">
    <property type="entry name" value="DOMAIN SIGNALLING PROTEIN, PUTATIVE (AFU_ORTHOLOGUE AFUA_5G11310)-RELATED"/>
    <property type="match status" value="1"/>
</dbReference>
<feature type="transmembrane region" description="Helical" evidence="1">
    <location>
        <begin position="24"/>
        <end position="43"/>
    </location>
</feature>
<keyword evidence="1" id="KW-1133">Transmembrane helix</keyword>
<dbReference type="PANTHER" id="PTHR35152">
    <property type="entry name" value="DOMAIN SIGNALLING PROTEIN, PUTATIVE (AFU_ORTHOLOGUE AFUA_5G11310)-RELATED"/>
    <property type="match status" value="1"/>
</dbReference>
<dbReference type="AlphaFoldDB" id="U4L462"/>
<accession>U4L462</accession>